<keyword evidence="2" id="KW-1185">Reference proteome</keyword>
<dbReference type="EMBL" id="AMYB01000003">
    <property type="protein sequence ID" value="OAD04810.1"/>
    <property type="molecule type" value="Genomic_DNA"/>
</dbReference>
<evidence type="ECO:0000313" key="1">
    <source>
        <dbReference type="EMBL" id="OAD04810.1"/>
    </source>
</evidence>
<accession>A0A162QQ45</accession>
<dbReference type="Pfam" id="PF00721">
    <property type="entry name" value="TMV_coat"/>
    <property type="match status" value="1"/>
</dbReference>
<comment type="caution">
    <text evidence="1">The sequence shown here is derived from an EMBL/GenBank/DDBJ whole genome shotgun (WGS) entry which is preliminary data.</text>
</comment>
<dbReference type="OrthoDB" id="2201987at2759"/>
<dbReference type="GO" id="GO:0005198">
    <property type="term" value="F:structural molecule activity"/>
    <property type="evidence" value="ECO:0007669"/>
    <property type="project" value="InterPro"/>
</dbReference>
<gene>
    <name evidence="1" type="ORF">MUCCIDRAFT_79906</name>
</gene>
<dbReference type="VEuPathDB" id="FungiDB:MUCCIDRAFT_79906"/>
<name>A0A162QQ45_MUCCL</name>
<dbReference type="SUPFAM" id="SSF47195">
    <property type="entry name" value="TMV-like viral coat proteins"/>
    <property type="match status" value="1"/>
</dbReference>
<evidence type="ECO:0000313" key="2">
    <source>
        <dbReference type="Proteomes" id="UP000077051"/>
    </source>
</evidence>
<sequence>MPYQNFEFQTKHCKVQVWHKDITIKNALQSIDALSFLRDRPAIRRILNGICSSGSFSLALFGIAGPTLRLNELAVCYNMTHPVYLEAVSELYRALDVDVQRCRRADATHYVCDNSYDKALERYTGFMMKLKKHIYAGVGAYDRKAFEEEFHLTWK</sequence>
<dbReference type="AlphaFoldDB" id="A0A162QQ45"/>
<protein>
    <submittedName>
        <fullName evidence="1">Uncharacterized protein</fullName>
    </submittedName>
</protein>
<dbReference type="InterPro" id="IPR036417">
    <property type="entry name" value="TMV-like_coat_sf"/>
</dbReference>
<dbReference type="Gene3D" id="1.20.120.70">
    <property type="entry name" value="Tobacco mosaic virus-like, coat protein"/>
    <property type="match status" value="1"/>
</dbReference>
<organism evidence="1 2">
    <name type="scientific">Mucor lusitanicus CBS 277.49</name>
    <dbReference type="NCBI Taxonomy" id="747725"/>
    <lineage>
        <taxon>Eukaryota</taxon>
        <taxon>Fungi</taxon>
        <taxon>Fungi incertae sedis</taxon>
        <taxon>Mucoromycota</taxon>
        <taxon>Mucoromycotina</taxon>
        <taxon>Mucoromycetes</taxon>
        <taxon>Mucorales</taxon>
        <taxon>Mucorineae</taxon>
        <taxon>Mucoraceae</taxon>
        <taxon>Mucor</taxon>
    </lineage>
</organism>
<dbReference type="Proteomes" id="UP000077051">
    <property type="component" value="Unassembled WGS sequence"/>
</dbReference>
<dbReference type="InterPro" id="IPR001337">
    <property type="entry name" value="TMV-like_coat"/>
</dbReference>
<reference evidence="1 2" key="1">
    <citation type="submission" date="2015-06" db="EMBL/GenBank/DDBJ databases">
        <title>Expansion of signal transduction pathways in fungi by whole-genome duplication.</title>
        <authorList>
            <consortium name="DOE Joint Genome Institute"/>
            <person name="Corrochano L.M."/>
            <person name="Kuo A."/>
            <person name="Marcet-Houben M."/>
            <person name="Polaino S."/>
            <person name="Salamov A."/>
            <person name="Villalobos J.M."/>
            <person name="Alvarez M.I."/>
            <person name="Avalos J."/>
            <person name="Benito E.P."/>
            <person name="Benoit I."/>
            <person name="Burger G."/>
            <person name="Camino L.P."/>
            <person name="Canovas D."/>
            <person name="Cerda-Olmedo E."/>
            <person name="Cheng J.-F."/>
            <person name="Dominguez A."/>
            <person name="Elias M."/>
            <person name="Eslava A.P."/>
            <person name="Glaser F."/>
            <person name="Grimwood J."/>
            <person name="Gutierrez G."/>
            <person name="Heitman J."/>
            <person name="Henrissat B."/>
            <person name="Iturriaga E.A."/>
            <person name="Lang B.F."/>
            <person name="Lavin J.L."/>
            <person name="Lee S."/>
            <person name="Li W."/>
            <person name="Lindquist E."/>
            <person name="Lopez-Garcia S."/>
            <person name="Luque E.M."/>
            <person name="Marcos A.T."/>
            <person name="Martin J."/>
            <person name="Mccluskey K."/>
            <person name="Medina H.R."/>
            <person name="Miralles-Duran A."/>
            <person name="Miyazaki A."/>
            <person name="Munoz-Torres E."/>
            <person name="Oguiza J.A."/>
            <person name="Ohm R."/>
            <person name="Olmedo M."/>
            <person name="Orejas M."/>
            <person name="Ortiz-Castellanos L."/>
            <person name="Pisabarro A.G."/>
            <person name="Rodriguez-Romero J."/>
            <person name="Ruiz-Herrera J."/>
            <person name="Ruiz-Vazquez R."/>
            <person name="Sanz C."/>
            <person name="Schackwitz W."/>
            <person name="Schmutz J."/>
            <person name="Shahriari M."/>
            <person name="Shelest E."/>
            <person name="Silva-Franco F."/>
            <person name="Soanes D."/>
            <person name="Syed K."/>
            <person name="Tagua V.G."/>
            <person name="Talbot N.J."/>
            <person name="Thon M."/>
            <person name="De Vries R.P."/>
            <person name="Wiebenga A."/>
            <person name="Yadav J.S."/>
            <person name="Braun E.L."/>
            <person name="Baker S."/>
            <person name="Garre V."/>
            <person name="Horwitz B."/>
            <person name="Torres-Martinez S."/>
            <person name="Idnurm A."/>
            <person name="Herrera-Estrella A."/>
            <person name="Gabaldon T."/>
            <person name="Grigoriev I.V."/>
        </authorList>
    </citation>
    <scope>NUCLEOTIDE SEQUENCE [LARGE SCALE GENOMIC DNA]</scope>
    <source>
        <strain evidence="1 2">CBS 277.49</strain>
    </source>
</reference>
<proteinExistence type="predicted"/>